<feature type="domain" description="DUF3601" evidence="1">
    <location>
        <begin position="18"/>
        <end position="86"/>
    </location>
</feature>
<proteinExistence type="predicted"/>
<evidence type="ECO:0000313" key="3">
    <source>
        <dbReference type="Proteomes" id="UP000595460"/>
    </source>
</evidence>
<dbReference type="EMBL" id="CP068047">
    <property type="protein sequence ID" value="QQR35018.1"/>
    <property type="molecule type" value="Genomic_DNA"/>
</dbReference>
<keyword evidence="3" id="KW-1185">Reference proteome</keyword>
<protein>
    <submittedName>
        <fullName evidence="2">DUF3601 domain-containing protein</fullName>
    </submittedName>
</protein>
<name>A0ABX7BSU7_9HYPH</name>
<evidence type="ECO:0000259" key="1">
    <source>
        <dbReference type="Pfam" id="PF12208"/>
    </source>
</evidence>
<dbReference type="InterPro" id="IPR022020">
    <property type="entry name" value="DUF3601"/>
</dbReference>
<organism evidence="2 3">
    <name type="scientific">Devosia oryziradicis</name>
    <dbReference type="NCBI Taxonomy" id="2801335"/>
    <lineage>
        <taxon>Bacteria</taxon>
        <taxon>Pseudomonadati</taxon>
        <taxon>Pseudomonadota</taxon>
        <taxon>Alphaproteobacteria</taxon>
        <taxon>Hyphomicrobiales</taxon>
        <taxon>Devosiaceae</taxon>
        <taxon>Devosia</taxon>
    </lineage>
</organism>
<dbReference type="Gene3D" id="2.30.30.350">
    <property type="entry name" value="mobile metagenome of vibrio cholerae. Integron cassette protein vch_cass4"/>
    <property type="match status" value="1"/>
</dbReference>
<dbReference type="RefSeq" id="WP_201653816.1">
    <property type="nucleotide sequence ID" value="NZ_CP068047.1"/>
</dbReference>
<dbReference type="Pfam" id="PF12208">
    <property type="entry name" value="DUF3601"/>
    <property type="match status" value="1"/>
</dbReference>
<accession>A0ABX7BSU7</accession>
<reference evidence="2 3" key="1">
    <citation type="submission" date="2021-01" db="EMBL/GenBank/DDBJ databases">
        <title>Genome seq and assembly of Devosia sp. G19.</title>
        <authorList>
            <person name="Chhetri G."/>
        </authorList>
    </citation>
    <scope>NUCLEOTIDE SEQUENCE [LARGE SCALE GENOMIC DNA]</scope>
    <source>
        <strain evidence="2 3">G19</strain>
    </source>
</reference>
<gene>
    <name evidence="2" type="ORF">JI749_11590</name>
</gene>
<dbReference type="Proteomes" id="UP000595460">
    <property type="component" value="Chromosome"/>
</dbReference>
<sequence length="89" mass="10436">MARTWPTGSFGHLQSEHDYVVVRHFRDFDGGEHPEGEHWTFIGSSFLPYDDGLSFFAVINGVERQVRMQWREEEQGPIIDHLKDYLQAK</sequence>
<evidence type="ECO:0000313" key="2">
    <source>
        <dbReference type="EMBL" id="QQR35018.1"/>
    </source>
</evidence>